<dbReference type="AlphaFoldDB" id="A0A814M0H2"/>
<evidence type="ECO:0000256" key="5">
    <source>
        <dbReference type="ARBA" id="ARBA00022792"/>
    </source>
</evidence>
<keyword evidence="9 10" id="KW-0472">Membrane</keyword>
<keyword evidence="15" id="KW-1185">Reference proteome</keyword>
<dbReference type="Proteomes" id="UP000681722">
    <property type="component" value="Unassembled WGS sequence"/>
</dbReference>
<feature type="transmembrane region" description="Helical" evidence="10">
    <location>
        <begin position="51"/>
        <end position="70"/>
    </location>
</feature>
<evidence type="ECO:0000313" key="11">
    <source>
        <dbReference type="EMBL" id="CAF1070954.1"/>
    </source>
</evidence>
<keyword evidence="7 10" id="KW-1133">Transmembrane helix</keyword>
<evidence type="ECO:0000256" key="10">
    <source>
        <dbReference type="SAM" id="Phobius"/>
    </source>
</evidence>
<dbReference type="SUPFAM" id="SSF81427">
    <property type="entry name" value="Mitochondrial cytochrome c oxidase subunit VIIc (aka VIIIa)"/>
    <property type="match status" value="1"/>
</dbReference>
<reference evidence="11" key="1">
    <citation type="submission" date="2021-02" db="EMBL/GenBank/DDBJ databases">
        <authorList>
            <person name="Nowell W R."/>
        </authorList>
    </citation>
    <scope>NUCLEOTIDE SEQUENCE</scope>
</reference>
<dbReference type="Gene3D" id="4.10.49.10">
    <property type="entry name" value="Cytochrome c oxidase subunit VIIc"/>
    <property type="match status" value="1"/>
</dbReference>
<comment type="caution">
    <text evidence="11">The sequence shown here is derived from an EMBL/GenBank/DDBJ whole genome shotgun (WGS) entry which is preliminary data.</text>
</comment>
<dbReference type="GO" id="GO:0005743">
    <property type="term" value="C:mitochondrial inner membrane"/>
    <property type="evidence" value="ECO:0007669"/>
    <property type="project" value="UniProtKB-SubCell"/>
</dbReference>
<dbReference type="Proteomes" id="UP000663829">
    <property type="component" value="Unassembled WGS sequence"/>
</dbReference>
<dbReference type="EMBL" id="CAJOBC010004710">
    <property type="protein sequence ID" value="CAF3838093.1"/>
    <property type="molecule type" value="Genomic_DNA"/>
</dbReference>
<gene>
    <name evidence="11" type="ORF">GPM918_LOCUS17273</name>
    <name evidence="12" type="ORF">OVA965_LOCUS22564</name>
    <name evidence="13" type="ORF">SRO942_LOCUS17272</name>
    <name evidence="14" type="ORF">TMI583_LOCUS23277</name>
</gene>
<dbReference type="EMBL" id="CAJNOK010012780">
    <property type="protein sequence ID" value="CAF1170872.1"/>
    <property type="molecule type" value="Genomic_DNA"/>
</dbReference>
<dbReference type="Proteomes" id="UP000677228">
    <property type="component" value="Unassembled WGS sequence"/>
</dbReference>
<dbReference type="InterPro" id="IPR036636">
    <property type="entry name" value="COX7C/Cox8_sf"/>
</dbReference>
<evidence type="ECO:0000256" key="9">
    <source>
        <dbReference type="ARBA" id="ARBA00023136"/>
    </source>
</evidence>
<organism evidence="11 15">
    <name type="scientific">Didymodactylos carnosus</name>
    <dbReference type="NCBI Taxonomy" id="1234261"/>
    <lineage>
        <taxon>Eukaryota</taxon>
        <taxon>Metazoa</taxon>
        <taxon>Spiralia</taxon>
        <taxon>Gnathifera</taxon>
        <taxon>Rotifera</taxon>
        <taxon>Eurotatoria</taxon>
        <taxon>Bdelloidea</taxon>
        <taxon>Philodinida</taxon>
        <taxon>Philodinidae</taxon>
        <taxon>Didymodactylos</taxon>
    </lineage>
</organism>
<evidence type="ECO:0000313" key="12">
    <source>
        <dbReference type="EMBL" id="CAF1170872.1"/>
    </source>
</evidence>
<evidence type="ECO:0000256" key="3">
    <source>
        <dbReference type="ARBA" id="ARBA00010514"/>
    </source>
</evidence>
<evidence type="ECO:0000256" key="8">
    <source>
        <dbReference type="ARBA" id="ARBA00023128"/>
    </source>
</evidence>
<dbReference type="EMBL" id="CAJNOQ010004710">
    <property type="protein sequence ID" value="CAF1070954.1"/>
    <property type="molecule type" value="Genomic_DNA"/>
</dbReference>
<protein>
    <recommendedName>
        <fullName evidence="16">Cytochrome c oxidase polypeptide VIIc</fullName>
    </recommendedName>
</protein>
<sequence>MRPLLALIPVTTRTAQRNFRTSAIRHLQSDFDQELLAGQNLPFNIQHKWKLATLMISYVSMAVAIPLFALRWQILKKRAS</sequence>
<evidence type="ECO:0000256" key="7">
    <source>
        <dbReference type="ARBA" id="ARBA00022989"/>
    </source>
</evidence>
<evidence type="ECO:0000256" key="1">
    <source>
        <dbReference type="ARBA" id="ARBA00004434"/>
    </source>
</evidence>
<evidence type="ECO:0000313" key="15">
    <source>
        <dbReference type="Proteomes" id="UP000663829"/>
    </source>
</evidence>
<comment type="similarity">
    <text evidence="3">Belongs to the cytochrome c oxidase VIIc family.</text>
</comment>
<comment type="pathway">
    <text evidence="2">Energy metabolism; oxidative phosphorylation.</text>
</comment>
<dbReference type="EMBL" id="CAJOBA010034303">
    <property type="protein sequence ID" value="CAF3982222.1"/>
    <property type="molecule type" value="Genomic_DNA"/>
</dbReference>
<dbReference type="OrthoDB" id="9974841at2759"/>
<accession>A0A814M0H2</accession>
<dbReference type="Pfam" id="PF02935">
    <property type="entry name" value="COX7C"/>
    <property type="match status" value="1"/>
</dbReference>
<proteinExistence type="inferred from homology"/>
<name>A0A814M0H2_9BILA</name>
<evidence type="ECO:0008006" key="16">
    <source>
        <dbReference type="Google" id="ProtNLM"/>
    </source>
</evidence>
<evidence type="ECO:0000256" key="6">
    <source>
        <dbReference type="ARBA" id="ARBA00022946"/>
    </source>
</evidence>
<dbReference type="PANTHER" id="PTHR13313">
    <property type="entry name" value="CYTOCHROME C OXIDASE SUBUNIT VIIC"/>
    <property type="match status" value="1"/>
</dbReference>
<dbReference type="GO" id="GO:0006123">
    <property type="term" value="P:mitochondrial electron transport, cytochrome c to oxygen"/>
    <property type="evidence" value="ECO:0007669"/>
    <property type="project" value="InterPro"/>
</dbReference>
<keyword evidence="8" id="KW-0496">Mitochondrion</keyword>
<dbReference type="Proteomes" id="UP000682733">
    <property type="component" value="Unassembled WGS sequence"/>
</dbReference>
<evidence type="ECO:0000256" key="4">
    <source>
        <dbReference type="ARBA" id="ARBA00022692"/>
    </source>
</evidence>
<dbReference type="UniPathway" id="UPA00705"/>
<comment type="subcellular location">
    <subcellularLocation>
        <location evidence="1">Mitochondrion inner membrane</location>
        <topology evidence="1">Single-pass membrane protein</topology>
    </subcellularLocation>
</comment>
<dbReference type="GO" id="GO:0045277">
    <property type="term" value="C:respiratory chain complex IV"/>
    <property type="evidence" value="ECO:0007669"/>
    <property type="project" value="InterPro"/>
</dbReference>
<keyword evidence="4 10" id="KW-0812">Transmembrane</keyword>
<keyword evidence="5" id="KW-0999">Mitochondrion inner membrane</keyword>
<dbReference type="InterPro" id="IPR004202">
    <property type="entry name" value="COX7C/Cox8"/>
</dbReference>
<keyword evidence="6" id="KW-0809">Transit peptide</keyword>
<evidence type="ECO:0000256" key="2">
    <source>
        <dbReference type="ARBA" id="ARBA00004673"/>
    </source>
</evidence>
<evidence type="ECO:0000313" key="14">
    <source>
        <dbReference type="EMBL" id="CAF3982222.1"/>
    </source>
</evidence>
<evidence type="ECO:0000313" key="13">
    <source>
        <dbReference type="EMBL" id="CAF3838093.1"/>
    </source>
</evidence>
<dbReference type="PANTHER" id="PTHR13313:SF0">
    <property type="entry name" value="CYTOCHROME C OXIDASE SUBUNIT 7C, MITOCHONDRIAL"/>
    <property type="match status" value="1"/>
</dbReference>